<protein>
    <recommendedName>
        <fullName evidence="11">Probable nicotinate-nucleotide adenylyltransferase</fullName>
        <ecNumber evidence="11">2.7.7.18</ecNumber>
    </recommendedName>
    <alternativeName>
        <fullName evidence="11">Deamido-NAD(+) diphosphorylase</fullName>
    </alternativeName>
    <alternativeName>
        <fullName evidence="11">Deamido-NAD(+) pyrophosphorylase</fullName>
    </alternativeName>
    <alternativeName>
        <fullName evidence="11">Nicotinate mononucleotide adenylyltransferase</fullName>
        <shortName evidence="11">NaMN adenylyltransferase</shortName>
    </alternativeName>
</protein>
<evidence type="ECO:0000256" key="1">
    <source>
        <dbReference type="ARBA" id="ARBA00002324"/>
    </source>
</evidence>
<accession>A0A285NYN7</accession>
<dbReference type="InterPro" id="IPR005248">
    <property type="entry name" value="NadD/NMNAT"/>
</dbReference>
<evidence type="ECO:0000313" key="14">
    <source>
        <dbReference type="Proteomes" id="UP000218627"/>
    </source>
</evidence>
<dbReference type="GO" id="GO:0009435">
    <property type="term" value="P:NAD+ biosynthetic process"/>
    <property type="evidence" value="ECO:0007669"/>
    <property type="project" value="UniProtKB-UniRule"/>
</dbReference>
<keyword evidence="4 11" id="KW-0662">Pyridine nucleotide biosynthesis</keyword>
<evidence type="ECO:0000256" key="5">
    <source>
        <dbReference type="ARBA" id="ARBA00022679"/>
    </source>
</evidence>
<comment type="similarity">
    <text evidence="3 11">Belongs to the NadD family.</text>
</comment>
<keyword evidence="7 11" id="KW-0547">Nucleotide-binding</keyword>
<feature type="domain" description="Cytidyltransferase-like" evidence="12">
    <location>
        <begin position="5"/>
        <end position="172"/>
    </location>
</feature>
<evidence type="ECO:0000256" key="2">
    <source>
        <dbReference type="ARBA" id="ARBA00005019"/>
    </source>
</evidence>
<keyword evidence="14" id="KW-1185">Reference proteome</keyword>
<dbReference type="NCBIfam" id="TIGR00482">
    <property type="entry name" value="nicotinate (nicotinamide) nucleotide adenylyltransferase"/>
    <property type="match status" value="1"/>
</dbReference>
<evidence type="ECO:0000256" key="8">
    <source>
        <dbReference type="ARBA" id="ARBA00022840"/>
    </source>
</evidence>
<keyword evidence="6 11" id="KW-0548">Nucleotidyltransferase</keyword>
<evidence type="ECO:0000256" key="10">
    <source>
        <dbReference type="ARBA" id="ARBA00048721"/>
    </source>
</evidence>
<name>A0A285NYN7_9AQUI</name>
<sequence>MFKVFFGGSFDPVHIGHLIVARDVLEQLQAESIVFLPAFQSPLKEPHVATPQERLEMLSLAVEQEKGFEVSSLEIERRGVSYTVDTAQELFHTLGERPTFLVGADSVMTLHLWKDPQRLTKMAKFVIADRYAKAKEVRSYMSSTFPNLKEGEDYIILSTRNIDISSTEIRNRIREGRSIKWLVPEKVENYILQKSIYIRER</sequence>
<evidence type="ECO:0000256" key="4">
    <source>
        <dbReference type="ARBA" id="ARBA00022642"/>
    </source>
</evidence>
<reference evidence="14" key="1">
    <citation type="submission" date="2017-09" db="EMBL/GenBank/DDBJ databases">
        <authorList>
            <person name="Varghese N."/>
            <person name="Submissions S."/>
        </authorList>
    </citation>
    <scope>NUCLEOTIDE SEQUENCE [LARGE SCALE GENOMIC DNA]</scope>
    <source>
        <strain evidence="14">DSM 2913</strain>
    </source>
</reference>
<dbReference type="NCBIfam" id="NF000840">
    <property type="entry name" value="PRK00071.1-3"/>
    <property type="match status" value="1"/>
</dbReference>
<evidence type="ECO:0000313" key="13">
    <source>
        <dbReference type="EMBL" id="SNZ14595.1"/>
    </source>
</evidence>
<comment type="function">
    <text evidence="1 11">Catalyzes the reversible adenylation of nicotinate mononucleotide (NaMN) to nicotinic acid adenine dinucleotide (NaAD).</text>
</comment>
<dbReference type="UniPathway" id="UPA00253">
    <property type="reaction ID" value="UER00332"/>
</dbReference>
<evidence type="ECO:0000256" key="11">
    <source>
        <dbReference type="HAMAP-Rule" id="MF_00244"/>
    </source>
</evidence>
<dbReference type="GO" id="GO:0005524">
    <property type="term" value="F:ATP binding"/>
    <property type="evidence" value="ECO:0007669"/>
    <property type="project" value="UniProtKB-KW"/>
</dbReference>
<dbReference type="HAMAP" id="MF_00244">
    <property type="entry name" value="NaMN_adenylyltr"/>
    <property type="match status" value="1"/>
</dbReference>
<comment type="catalytic activity">
    <reaction evidence="10 11">
        <text>nicotinate beta-D-ribonucleotide + ATP + H(+) = deamido-NAD(+) + diphosphate</text>
        <dbReference type="Rhea" id="RHEA:22860"/>
        <dbReference type="ChEBI" id="CHEBI:15378"/>
        <dbReference type="ChEBI" id="CHEBI:30616"/>
        <dbReference type="ChEBI" id="CHEBI:33019"/>
        <dbReference type="ChEBI" id="CHEBI:57502"/>
        <dbReference type="ChEBI" id="CHEBI:58437"/>
        <dbReference type="EC" id="2.7.7.18"/>
    </reaction>
</comment>
<evidence type="ECO:0000256" key="6">
    <source>
        <dbReference type="ARBA" id="ARBA00022695"/>
    </source>
</evidence>
<dbReference type="GO" id="GO:0004515">
    <property type="term" value="F:nicotinate-nucleotide adenylyltransferase activity"/>
    <property type="evidence" value="ECO:0007669"/>
    <property type="project" value="UniProtKB-UniRule"/>
</dbReference>
<evidence type="ECO:0000256" key="3">
    <source>
        <dbReference type="ARBA" id="ARBA00009014"/>
    </source>
</evidence>
<keyword evidence="8 11" id="KW-0067">ATP-binding</keyword>
<keyword evidence="9 11" id="KW-0520">NAD</keyword>
<proteinExistence type="inferred from homology"/>
<dbReference type="Proteomes" id="UP000218627">
    <property type="component" value="Unassembled WGS sequence"/>
</dbReference>
<dbReference type="EC" id="2.7.7.18" evidence="11"/>
<dbReference type="PANTHER" id="PTHR39321">
    <property type="entry name" value="NICOTINATE-NUCLEOTIDE ADENYLYLTRANSFERASE-RELATED"/>
    <property type="match status" value="1"/>
</dbReference>
<dbReference type="SUPFAM" id="SSF52374">
    <property type="entry name" value="Nucleotidylyl transferase"/>
    <property type="match status" value="1"/>
</dbReference>
<evidence type="ECO:0000256" key="7">
    <source>
        <dbReference type="ARBA" id="ARBA00022741"/>
    </source>
</evidence>
<dbReference type="EMBL" id="OBEN01000006">
    <property type="protein sequence ID" value="SNZ14595.1"/>
    <property type="molecule type" value="Genomic_DNA"/>
</dbReference>
<comment type="pathway">
    <text evidence="2 11">Cofactor biosynthesis; NAD(+) biosynthesis; deamido-NAD(+) from nicotinate D-ribonucleotide: step 1/1.</text>
</comment>
<dbReference type="InterPro" id="IPR014729">
    <property type="entry name" value="Rossmann-like_a/b/a_fold"/>
</dbReference>
<dbReference type="CDD" id="cd02165">
    <property type="entry name" value="NMNAT"/>
    <property type="match status" value="1"/>
</dbReference>
<evidence type="ECO:0000256" key="9">
    <source>
        <dbReference type="ARBA" id="ARBA00023027"/>
    </source>
</evidence>
<dbReference type="AlphaFoldDB" id="A0A285NYN7"/>
<dbReference type="RefSeq" id="WP_096602259.1">
    <property type="nucleotide sequence ID" value="NZ_OBEN01000006.1"/>
</dbReference>
<gene>
    <name evidence="11" type="primary">nadD</name>
    <name evidence="13" type="ORF">SAMN06265353_1137</name>
</gene>
<dbReference type="OrthoDB" id="5295945at2"/>
<keyword evidence="5 11" id="KW-0808">Transferase</keyword>
<organism evidence="13 14">
    <name type="scientific">Hydrogenobacter hydrogenophilus</name>
    <dbReference type="NCBI Taxonomy" id="35835"/>
    <lineage>
        <taxon>Bacteria</taxon>
        <taxon>Pseudomonadati</taxon>
        <taxon>Aquificota</taxon>
        <taxon>Aquificia</taxon>
        <taxon>Aquificales</taxon>
        <taxon>Aquificaceae</taxon>
        <taxon>Hydrogenobacter</taxon>
    </lineage>
</organism>
<dbReference type="InterPro" id="IPR004821">
    <property type="entry name" value="Cyt_trans-like"/>
</dbReference>
<dbReference type="Gene3D" id="3.40.50.620">
    <property type="entry name" value="HUPs"/>
    <property type="match status" value="1"/>
</dbReference>
<dbReference type="Pfam" id="PF01467">
    <property type="entry name" value="CTP_transf_like"/>
    <property type="match status" value="1"/>
</dbReference>
<dbReference type="NCBIfam" id="TIGR00125">
    <property type="entry name" value="cyt_tran_rel"/>
    <property type="match status" value="1"/>
</dbReference>
<evidence type="ECO:0000259" key="12">
    <source>
        <dbReference type="Pfam" id="PF01467"/>
    </source>
</evidence>
<dbReference type="PANTHER" id="PTHR39321:SF3">
    <property type="entry name" value="PHOSPHOPANTETHEINE ADENYLYLTRANSFERASE"/>
    <property type="match status" value="1"/>
</dbReference>